<dbReference type="PROSITE" id="PS50878">
    <property type="entry name" value="RT_POL"/>
    <property type="match status" value="1"/>
</dbReference>
<evidence type="ECO:0000313" key="4">
    <source>
        <dbReference type="Proteomes" id="UP001308005"/>
    </source>
</evidence>
<sequence>MATCCQLIIFDNYACRKGKGVHQAVARYQCWANRYAYALKLDIARYFPSIDHAILKQQIAHHLKDPDVLWLFDVILDHSPAFPPEPLVYFPGDDLLTPLERRTGIPIGNLTSQFLANLYLDGFDHFAKEMLGVKAYLRYVDDAVLLSNSKAELHGWRQAIEEKLLELRLRLHPRKVNIFQVYEGVDVLGYRVFPAHRLLRNDNGHRFVRRLRGFTQAWRDGRVEWGDFNPGVQSWIGHASQADTLGLRQRIFDTTVFTREEG</sequence>
<evidence type="ECO:0000256" key="1">
    <source>
        <dbReference type="ARBA" id="ARBA00034120"/>
    </source>
</evidence>
<dbReference type="RefSeq" id="WP_324695099.1">
    <property type="nucleotide sequence ID" value="NZ_JAYMYJ010000105.1"/>
</dbReference>
<keyword evidence="4" id="KW-1185">Reference proteome</keyword>
<organism evidence="3 4">
    <name type="scientific">Candidatus Thiothrix phosphatis</name>
    <dbReference type="NCBI Taxonomy" id="3112415"/>
    <lineage>
        <taxon>Bacteria</taxon>
        <taxon>Pseudomonadati</taxon>
        <taxon>Pseudomonadota</taxon>
        <taxon>Gammaproteobacteria</taxon>
        <taxon>Thiotrichales</taxon>
        <taxon>Thiotrichaceae</taxon>
        <taxon>Thiothrix</taxon>
    </lineage>
</organism>
<reference evidence="4" key="1">
    <citation type="submission" date="2023-07" db="EMBL/GenBank/DDBJ databases">
        <title>The carbon used by Thiothrix.</title>
        <authorList>
            <person name="Chen L."/>
        </authorList>
    </citation>
    <scope>NUCLEOTIDE SEQUENCE [LARGE SCALE GENOMIC DNA]</scope>
</reference>
<proteinExistence type="inferred from homology"/>
<accession>A0ABU6CXC1</accession>
<dbReference type="GO" id="GO:0003964">
    <property type="term" value="F:RNA-directed DNA polymerase activity"/>
    <property type="evidence" value="ECO:0007669"/>
    <property type="project" value="UniProtKB-KW"/>
</dbReference>
<dbReference type="CDD" id="cd01646">
    <property type="entry name" value="RT_Bac_retron_I"/>
    <property type="match status" value="1"/>
</dbReference>
<protein>
    <submittedName>
        <fullName evidence="3">RNA-directed DNA polymerase</fullName>
    </submittedName>
</protein>
<dbReference type="EMBL" id="JAYMYJ010000105">
    <property type="protein sequence ID" value="MEB4591475.1"/>
    <property type="molecule type" value="Genomic_DNA"/>
</dbReference>
<dbReference type="PANTHER" id="PTHR34047:SF8">
    <property type="entry name" value="PROTEIN YKFC"/>
    <property type="match status" value="1"/>
</dbReference>
<evidence type="ECO:0000259" key="2">
    <source>
        <dbReference type="PROSITE" id="PS50878"/>
    </source>
</evidence>
<dbReference type="Pfam" id="PF00078">
    <property type="entry name" value="RVT_1"/>
    <property type="match status" value="1"/>
</dbReference>
<gene>
    <name evidence="3" type="ORF">VSS37_10830</name>
</gene>
<dbReference type="InterPro" id="IPR051083">
    <property type="entry name" value="GrpII_Intron_Splice-Mob/Def"/>
</dbReference>
<feature type="domain" description="Reverse transcriptase" evidence="2">
    <location>
        <begin position="1"/>
        <end position="192"/>
    </location>
</feature>
<dbReference type="Proteomes" id="UP001308005">
    <property type="component" value="Unassembled WGS sequence"/>
</dbReference>
<comment type="similarity">
    <text evidence="1">Belongs to the bacterial reverse transcriptase family.</text>
</comment>
<dbReference type="InterPro" id="IPR043502">
    <property type="entry name" value="DNA/RNA_pol_sf"/>
</dbReference>
<keyword evidence="3" id="KW-0808">Transferase</keyword>
<keyword evidence="3" id="KW-0548">Nucleotidyltransferase</keyword>
<evidence type="ECO:0000313" key="3">
    <source>
        <dbReference type="EMBL" id="MEB4591475.1"/>
    </source>
</evidence>
<comment type="caution">
    <text evidence="3">The sequence shown here is derived from an EMBL/GenBank/DDBJ whole genome shotgun (WGS) entry which is preliminary data.</text>
</comment>
<name>A0ABU6CXC1_9GAMM</name>
<keyword evidence="3" id="KW-0695">RNA-directed DNA polymerase</keyword>
<dbReference type="InterPro" id="IPR000477">
    <property type="entry name" value="RT_dom"/>
</dbReference>
<dbReference type="PANTHER" id="PTHR34047">
    <property type="entry name" value="NUCLEAR INTRON MATURASE 1, MITOCHONDRIAL-RELATED"/>
    <property type="match status" value="1"/>
</dbReference>
<dbReference type="SUPFAM" id="SSF56672">
    <property type="entry name" value="DNA/RNA polymerases"/>
    <property type="match status" value="1"/>
</dbReference>